<dbReference type="PROSITE" id="PS51192">
    <property type="entry name" value="HELICASE_ATP_BIND_1"/>
    <property type="match status" value="1"/>
</dbReference>
<dbReference type="STRING" id="1202772.A0A1V9Z0W6"/>
<dbReference type="OrthoDB" id="10252227at2759"/>
<evidence type="ECO:0000259" key="2">
    <source>
        <dbReference type="PROSITE" id="PS51192"/>
    </source>
</evidence>
<dbReference type="Pfam" id="PF12054">
    <property type="entry name" value="DUF3535"/>
    <property type="match status" value="1"/>
</dbReference>
<dbReference type="SUPFAM" id="SSF52540">
    <property type="entry name" value="P-loop containing nucleoside triphosphate hydrolases"/>
    <property type="match status" value="2"/>
</dbReference>
<dbReference type="PANTHER" id="PTHR36498">
    <property type="entry name" value="TATA-BINDING PROTEIN-ASSOCIATED FACTOR 172"/>
    <property type="match status" value="1"/>
</dbReference>
<dbReference type="InterPro" id="IPR044972">
    <property type="entry name" value="Mot1"/>
</dbReference>
<sequence>MEEARLDGLLSLLTEGCSMAIRLQAAEEIARLTTAANLPYLLVKLRPLLRDDEWDSRVASAQTVGLIAALPWVRSAWLPACADIARGDAILRLDDLDVDHLLAHAAPLLRSGGEEYDYTVEFATVEEQQAHLALQRRRLWGRLRRSIGTDVPAIALESTRANTSHVVSDADLVASAPPVICRTPTAALFSTAFSAASSARTSFAGFPLLVLDCLEAVFDARWEVRHGAAHVLRDLFATTDANDATEATDAWLEEVLARGLGVLALEAWVDYAADGAVAPVRELVAQLVGRLLRRQPAHVARVVPLLRAASWHAAHGGLLALYYCGAAALPVDVYAAVADCVTARSEEEVHAIAAHVLASAAAAPFVSRCVHRLWQLLDDKQQSLVDAAPGPLLRCLQVHRALWPPELPRQLHLVLAYTRHAMATVRTTAQACLATLVAEPLGAALAARAAQWGWFVLVTAEATDVDAALTTWQALWAAQGGVIDTAVVADELVPLWLRTLWAVSEPTWPLPTPGGALVVPVTPRRLPLATTLVLCSAVGTVANALPPEVRATVLFPPLTTLLESDRGQLQLSGLWIFGHLHDVPAAGLAFATDALARPRRGFFAEQAADAAKLRRLHSRLLALFAAASPLAPPDDWGVDTALALATAAGALPFDTLAQPEPYTTAQFLRQDIFALEERLRTGFIALGRRIRAAAASVVYAGRRWTKPGLLLRPWMDCLKEEEAPELRAVVVSALAAFVAAHRSAHTAACAKVVNNLINSVVAVDPSTPVTLEPATPTTPLDVRIAGARTALAQLLPLATTDIAERVASELAAPPATDARLQGLCRLLHLIVPADAHTLPTLCAWSRRPWAPASHALLAAVLAAAAPDALPNVLDHVLPPGAPDATLALLAAMAATPERCLLHLPRLVAAALRVLCNDAAAARPAAAVLATLVPLLPLLPPATEPAQMFLANLLRGTPPPVDLPAVGVAWRPYQVHGIRWLVFLANHGLHAVLADDMGLGKTLQVLAAVAIVTAAAQRRLLVVAPPVVLEHWKREAVRVLGDSVTVVVSTGPAATRTALRRRHMAAGAWRDQTLVLTTYAYLQRDIDHFAATTFDYCVADEAHLVRNLQSQHAVALRQVRATHRVALTGTPLQNSVADLFALFEFVLPGYLGPWGDFRATTLAPIQAAKSDAATKAQKEAGAVALARLHARVQPFVLRRTKEHVLAELPPKIITDVVCELPPAQKAAYDACASRGAPGLHQLSELQKLCVHPALVGGDDTELSGKFLALKELLDTHAEAGHRFLVFCHLQATLDLLATTLRAHCSALAFERLDGSVPTNQRQSIVDRFNSDVQVQVLLLTTAVGGLGLTLTGADTVVFMEHSWNPFVDLQAMDRAHRLGQTRTVTVYRLLAKDTVEEAVMSCQRFKTAMAAAVVGADGAAGTGSLAPPPTAPRPAKRSKGLDALLEEMGELWDDAQYATLERTYAAP</sequence>
<dbReference type="EMBL" id="JNBR01000515">
    <property type="protein sequence ID" value="OQR91562.1"/>
    <property type="molecule type" value="Genomic_DNA"/>
</dbReference>
<dbReference type="GO" id="GO:0003677">
    <property type="term" value="F:DNA binding"/>
    <property type="evidence" value="ECO:0007669"/>
    <property type="project" value="InterPro"/>
</dbReference>
<dbReference type="SUPFAM" id="SSF48371">
    <property type="entry name" value="ARM repeat"/>
    <property type="match status" value="1"/>
</dbReference>
<evidence type="ECO:0000259" key="3">
    <source>
        <dbReference type="PROSITE" id="PS51194"/>
    </source>
</evidence>
<dbReference type="SMART" id="SM00490">
    <property type="entry name" value="HELICc"/>
    <property type="match status" value="1"/>
</dbReference>
<dbReference type="InterPro" id="IPR000330">
    <property type="entry name" value="SNF2_N"/>
</dbReference>
<dbReference type="InterPro" id="IPR001650">
    <property type="entry name" value="Helicase_C-like"/>
</dbReference>
<dbReference type="PANTHER" id="PTHR36498:SF1">
    <property type="entry name" value="TATA-BINDING PROTEIN-ASSOCIATED FACTOR 172"/>
    <property type="match status" value="1"/>
</dbReference>
<gene>
    <name evidence="4" type="ORF">ACHHYP_04570</name>
</gene>
<dbReference type="Pfam" id="PF00176">
    <property type="entry name" value="SNF2-rel_dom"/>
    <property type="match status" value="1"/>
</dbReference>
<dbReference type="InterPro" id="IPR016024">
    <property type="entry name" value="ARM-type_fold"/>
</dbReference>
<dbReference type="SMART" id="SM00487">
    <property type="entry name" value="DEXDc"/>
    <property type="match status" value="1"/>
</dbReference>
<name>A0A1V9Z0W6_ACHHY</name>
<dbReference type="CDD" id="cd18793">
    <property type="entry name" value="SF2_C_SNF"/>
    <property type="match status" value="1"/>
</dbReference>
<keyword evidence="5" id="KW-1185">Reference proteome</keyword>
<feature type="domain" description="Helicase ATP-binding" evidence="2">
    <location>
        <begin position="981"/>
        <end position="1148"/>
    </location>
</feature>
<dbReference type="Pfam" id="PF00271">
    <property type="entry name" value="Helicase_C"/>
    <property type="match status" value="1"/>
</dbReference>
<evidence type="ECO:0000256" key="1">
    <source>
        <dbReference type="ARBA" id="ARBA00022801"/>
    </source>
</evidence>
<dbReference type="InterPro" id="IPR022707">
    <property type="entry name" value="Mot1_central_dom"/>
</dbReference>
<dbReference type="PROSITE" id="PS51194">
    <property type="entry name" value="HELICASE_CTER"/>
    <property type="match status" value="1"/>
</dbReference>
<reference evidence="4 5" key="1">
    <citation type="journal article" date="2014" name="Genome Biol. Evol.">
        <title>The secreted proteins of Achlya hypogyna and Thraustotheca clavata identify the ancestral oomycete secretome and reveal gene acquisitions by horizontal gene transfer.</title>
        <authorList>
            <person name="Misner I."/>
            <person name="Blouin N."/>
            <person name="Leonard G."/>
            <person name="Richards T.A."/>
            <person name="Lane C.E."/>
        </authorList>
    </citation>
    <scope>NUCLEOTIDE SEQUENCE [LARGE SCALE GENOMIC DNA]</scope>
    <source>
        <strain evidence="4 5">ATCC 48635</strain>
    </source>
</reference>
<evidence type="ECO:0000313" key="5">
    <source>
        <dbReference type="Proteomes" id="UP000243579"/>
    </source>
</evidence>
<dbReference type="InterPro" id="IPR038718">
    <property type="entry name" value="SNF2-like_sf"/>
</dbReference>
<proteinExistence type="predicted"/>
<evidence type="ECO:0000313" key="4">
    <source>
        <dbReference type="EMBL" id="OQR91562.1"/>
    </source>
</evidence>
<dbReference type="GO" id="GO:0017025">
    <property type="term" value="F:TBP-class protein binding"/>
    <property type="evidence" value="ECO:0007669"/>
    <property type="project" value="InterPro"/>
</dbReference>
<dbReference type="InterPro" id="IPR014001">
    <property type="entry name" value="Helicase_ATP-bd"/>
</dbReference>
<protein>
    <recommendedName>
        <fullName evidence="6">TATA-binding protein-associated factor</fullName>
    </recommendedName>
</protein>
<evidence type="ECO:0008006" key="6">
    <source>
        <dbReference type="Google" id="ProtNLM"/>
    </source>
</evidence>
<dbReference type="Proteomes" id="UP000243579">
    <property type="component" value="Unassembled WGS sequence"/>
</dbReference>
<dbReference type="InterPro" id="IPR049730">
    <property type="entry name" value="SNF2/RAD54-like_C"/>
</dbReference>
<dbReference type="InterPro" id="IPR027417">
    <property type="entry name" value="P-loop_NTPase"/>
</dbReference>
<accession>A0A1V9Z0W6</accession>
<comment type="caution">
    <text evidence="4">The sequence shown here is derived from an EMBL/GenBank/DDBJ whole genome shotgun (WGS) entry which is preliminary data.</text>
</comment>
<dbReference type="Gene3D" id="3.40.50.10810">
    <property type="entry name" value="Tandem AAA-ATPase domain"/>
    <property type="match status" value="1"/>
</dbReference>
<keyword evidence="1" id="KW-0378">Hydrolase</keyword>
<organism evidence="4 5">
    <name type="scientific">Achlya hypogyna</name>
    <name type="common">Oomycete</name>
    <name type="synonym">Protoachlya hypogyna</name>
    <dbReference type="NCBI Taxonomy" id="1202772"/>
    <lineage>
        <taxon>Eukaryota</taxon>
        <taxon>Sar</taxon>
        <taxon>Stramenopiles</taxon>
        <taxon>Oomycota</taxon>
        <taxon>Saprolegniomycetes</taxon>
        <taxon>Saprolegniales</taxon>
        <taxon>Achlyaceae</taxon>
        <taxon>Achlya</taxon>
    </lineage>
</organism>
<dbReference type="GO" id="GO:0016887">
    <property type="term" value="F:ATP hydrolysis activity"/>
    <property type="evidence" value="ECO:0007669"/>
    <property type="project" value="InterPro"/>
</dbReference>
<feature type="domain" description="Helicase C-terminal" evidence="3">
    <location>
        <begin position="1267"/>
        <end position="1420"/>
    </location>
</feature>
<dbReference type="Gene3D" id="3.40.50.300">
    <property type="entry name" value="P-loop containing nucleotide triphosphate hydrolases"/>
    <property type="match status" value="1"/>
</dbReference>
<dbReference type="GO" id="GO:0005524">
    <property type="term" value="F:ATP binding"/>
    <property type="evidence" value="ECO:0007669"/>
    <property type="project" value="InterPro"/>
</dbReference>